<dbReference type="NCBIfam" id="TIGR01979">
    <property type="entry name" value="sufS"/>
    <property type="match status" value="1"/>
</dbReference>
<organism evidence="8 9">
    <name type="scientific">Roseiconus lacunae</name>
    <dbReference type="NCBI Taxonomy" id="2605694"/>
    <lineage>
        <taxon>Bacteria</taxon>
        <taxon>Pseudomonadati</taxon>
        <taxon>Planctomycetota</taxon>
        <taxon>Planctomycetia</taxon>
        <taxon>Pirellulales</taxon>
        <taxon>Pirellulaceae</taxon>
        <taxon>Roseiconus</taxon>
    </lineage>
</organism>
<dbReference type="SUPFAM" id="SSF53383">
    <property type="entry name" value="PLP-dependent transferases"/>
    <property type="match status" value="1"/>
</dbReference>
<proteinExistence type="inferred from homology"/>
<evidence type="ECO:0000259" key="7">
    <source>
        <dbReference type="Pfam" id="PF00266"/>
    </source>
</evidence>
<comment type="caution">
    <text evidence="8">The sequence shown here is derived from an EMBL/GenBank/DDBJ whole genome shotgun (WGS) entry which is preliminary data.</text>
</comment>
<evidence type="ECO:0000256" key="5">
    <source>
        <dbReference type="ARBA" id="ARBA00022898"/>
    </source>
</evidence>
<gene>
    <name evidence="8" type="ORF">QTN89_03250</name>
</gene>
<dbReference type="InterPro" id="IPR015422">
    <property type="entry name" value="PyrdxlP-dep_Trfase_small"/>
</dbReference>
<evidence type="ECO:0000256" key="6">
    <source>
        <dbReference type="ARBA" id="ARBA00050776"/>
    </source>
</evidence>
<dbReference type="InterPro" id="IPR000192">
    <property type="entry name" value="Aminotrans_V_dom"/>
</dbReference>
<dbReference type="PANTHER" id="PTHR43586:SF8">
    <property type="entry name" value="CYSTEINE DESULFURASE 1, CHLOROPLASTIC"/>
    <property type="match status" value="1"/>
</dbReference>
<sequence length="422" mass="46222">MSFDPIEIRKDFPVLARAAASGEPLAFLDNAASSQRPSQVIDAMSQCYRNYYANVHRGIHTLSEESTAAYEAARESTRRFLSASSTREIIFTAGTTAAINLVAHSWGSEFIGQDDVILLTIAEHHANIVPWHQLAERVGCRIEFVPLEDDFTISDDVLRDKFQTLSPKLFSFVSSSNVLGTNFPVERWTKIAKEFDATVLVDAAQSAPHQAIDVTRWNADFVVFSGHKACGPSGIGVLYGRESLLDAMPPFLGGGGMIDRVTTEGFTSTHLPEKFEAGTPPIVEAIGLGVALDYLSDIGLDRIAEHEHKLCEAADGALRQIDGVEVIGPTPDKKSGIVSFSIDGVHAHDVAQWLDTRGIAVRAGHHCAMPLHESLGKTATTRASFYLYNTADEAERFVTAVQEVQSKFAKRGRRRRRREVPS</sequence>
<dbReference type="Gene3D" id="3.90.1150.10">
    <property type="entry name" value="Aspartate Aminotransferase, domain 1"/>
    <property type="match status" value="1"/>
</dbReference>
<evidence type="ECO:0000256" key="1">
    <source>
        <dbReference type="ARBA" id="ARBA00001933"/>
    </source>
</evidence>
<comment type="similarity">
    <text evidence="2">Belongs to the class-V pyridoxal-phosphate-dependent aminotransferase family. Csd subfamily.</text>
</comment>
<keyword evidence="9" id="KW-1185">Reference proteome</keyword>
<dbReference type="InterPro" id="IPR015424">
    <property type="entry name" value="PyrdxlP-dep_Trfase"/>
</dbReference>
<dbReference type="CDD" id="cd06453">
    <property type="entry name" value="SufS_like"/>
    <property type="match status" value="1"/>
</dbReference>
<dbReference type="EMBL" id="JASZZN010000002">
    <property type="protein sequence ID" value="MDM4014434.1"/>
    <property type="molecule type" value="Genomic_DNA"/>
</dbReference>
<dbReference type="EC" id="2.8.1.7" evidence="3"/>
<reference evidence="8 9" key="1">
    <citation type="submission" date="2023-06" db="EMBL/GenBank/DDBJ databases">
        <title>Roseiconus lacunae JC819 isolated from Gulf of Mannar region, Tamil Nadu.</title>
        <authorList>
            <person name="Pk S."/>
            <person name="Ch S."/>
            <person name="Ch V.R."/>
        </authorList>
    </citation>
    <scope>NUCLEOTIDE SEQUENCE [LARGE SCALE GENOMIC DNA]</scope>
    <source>
        <strain evidence="8 9">JC819</strain>
    </source>
</reference>
<dbReference type="GO" id="GO:0031071">
    <property type="term" value="F:cysteine desulfurase activity"/>
    <property type="evidence" value="ECO:0007669"/>
    <property type="project" value="UniProtKB-EC"/>
</dbReference>
<accession>A0ABT7PDS7</accession>
<name>A0ABT7PDS7_9BACT</name>
<dbReference type="Gene3D" id="3.40.640.10">
    <property type="entry name" value="Type I PLP-dependent aspartate aminotransferase-like (Major domain)"/>
    <property type="match status" value="1"/>
</dbReference>
<dbReference type="InterPro" id="IPR010970">
    <property type="entry name" value="Cys_dSase_SufS"/>
</dbReference>
<comment type="catalytic activity">
    <reaction evidence="6">
        <text>(sulfur carrier)-H + L-cysteine = (sulfur carrier)-SH + L-alanine</text>
        <dbReference type="Rhea" id="RHEA:43892"/>
        <dbReference type="Rhea" id="RHEA-COMP:14737"/>
        <dbReference type="Rhea" id="RHEA-COMP:14739"/>
        <dbReference type="ChEBI" id="CHEBI:29917"/>
        <dbReference type="ChEBI" id="CHEBI:35235"/>
        <dbReference type="ChEBI" id="CHEBI:57972"/>
        <dbReference type="ChEBI" id="CHEBI:64428"/>
        <dbReference type="EC" id="2.8.1.7"/>
    </reaction>
</comment>
<feature type="domain" description="Aminotransferase class V" evidence="7">
    <location>
        <begin position="27"/>
        <end position="397"/>
    </location>
</feature>
<evidence type="ECO:0000256" key="4">
    <source>
        <dbReference type="ARBA" id="ARBA00022679"/>
    </source>
</evidence>
<dbReference type="Pfam" id="PF00266">
    <property type="entry name" value="Aminotran_5"/>
    <property type="match status" value="1"/>
</dbReference>
<keyword evidence="5" id="KW-0663">Pyridoxal phosphate</keyword>
<dbReference type="InterPro" id="IPR015421">
    <property type="entry name" value="PyrdxlP-dep_Trfase_major"/>
</dbReference>
<dbReference type="PANTHER" id="PTHR43586">
    <property type="entry name" value="CYSTEINE DESULFURASE"/>
    <property type="match status" value="1"/>
</dbReference>
<keyword evidence="4 8" id="KW-0808">Transferase</keyword>
<dbReference type="Proteomes" id="UP001239462">
    <property type="component" value="Unassembled WGS sequence"/>
</dbReference>
<protein>
    <recommendedName>
        <fullName evidence="3">cysteine desulfurase</fullName>
        <ecNumber evidence="3">2.8.1.7</ecNumber>
    </recommendedName>
</protein>
<evidence type="ECO:0000313" key="8">
    <source>
        <dbReference type="EMBL" id="MDM4014434.1"/>
    </source>
</evidence>
<evidence type="ECO:0000256" key="2">
    <source>
        <dbReference type="ARBA" id="ARBA00010447"/>
    </source>
</evidence>
<evidence type="ECO:0000313" key="9">
    <source>
        <dbReference type="Proteomes" id="UP001239462"/>
    </source>
</evidence>
<comment type="cofactor">
    <cofactor evidence="1">
        <name>pyridoxal 5'-phosphate</name>
        <dbReference type="ChEBI" id="CHEBI:597326"/>
    </cofactor>
</comment>
<evidence type="ECO:0000256" key="3">
    <source>
        <dbReference type="ARBA" id="ARBA00012239"/>
    </source>
</evidence>
<dbReference type="RefSeq" id="WP_289162199.1">
    <property type="nucleotide sequence ID" value="NZ_JASZZN010000002.1"/>
</dbReference>